<dbReference type="EMBL" id="VYXP01000006">
    <property type="protein sequence ID" value="KAA9130764.1"/>
    <property type="molecule type" value="Genomic_DNA"/>
</dbReference>
<accession>A0A5N0T8E6</accession>
<keyword evidence="3" id="KW-1185">Reference proteome</keyword>
<evidence type="ECO:0008006" key="4">
    <source>
        <dbReference type="Google" id="ProtNLM"/>
    </source>
</evidence>
<gene>
    <name evidence="2" type="ORF">F3N42_10340</name>
</gene>
<reference evidence="2 3" key="1">
    <citation type="submission" date="2019-09" db="EMBL/GenBank/DDBJ databases">
        <title>Wenzhouxiangella sp. Genome sequencing and assembly.</title>
        <authorList>
            <person name="Zhang R."/>
        </authorList>
    </citation>
    <scope>NUCLEOTIDE SEQUENCE [LARGE SCALE GENOMIC DNA]</scope>
    <source>
        <strain evidence="2 3">W260</strain>
    </source>
</reference>
<evidence type="ECO:0000256" key="1">
    <source>
        <dbReference type="SAM" id="MobiDB-lite"/>
    </source>
</evidence>
<proteinExistence type="predicted"/>
<name>A0A5N0T8E6_9GAMM</name>
<dbReference type="AlphaFoldDB" id="A0A5N0T8E6"/>
<organism evidence="2 3">
    <name type="scientific">Marinihelvus fidelis</name>
    <dbReference type="NCBI Taxonomy" id="2613842"/>
    <lineage>
        <taxon>Bacteria</taxon>
        <taxon>Pseudomonadati</taxon>
        <taxon>Pseudomonadota</taxon>
        <taxon>Gammaproteobacteria</taxon>
        <taxon>Chromatiales</taxon>
        <taxon>Wenzhouxiangellaceae</taxon>
        <taxon>Marinihelvus</taxon>
    </lineage>
</organism>
<feature type="region of interest" description="Disordered" evidence="1">
    <location>
        <begin position="363"/>
        <end position="384"/>
    </location>
</feature>
<dbReference type="Proteomes" id="UP000325372">
    <property type="component" value="Unassembled WGS sequence"/>
</dbReference>
<evidence type="ECO:0000313" key="2">
    <source>
        <dbReference type="EMBL" id="KAA9130764.1"/>
    </source>
</evidence>
<evidence type="ECO:0000313" key="3">
    <source>
        <dbReference type="Proteomes" id="UP000325372"/>
    </source>
</evidence>
<comment type="caution">
    <text evidence="2">The sequence shown here is derived from an EMBL/GenBank/DDBJ whole genome shotgun (WGS) entry which is preliminary data.</text>
</comment>
<sequence>MAGLTGVAGIAASAQAVNLNPDGLGQVLIYPFYTSLGDNTTALSVVNTTGEAKAVKVRFLEGMNSWEVLDFNLYMSEYDVWTAAITTIDGAPHLVTTDTSCTVPYLYDADFDGTPDAPQPFIDVLYAGVDGNPNFNGDGGPDDIDRAAQGHFEMIEMGTLVGPSAVAATHVDGVPADCASLTEAWTDEDVTDPLVGGYWILDESVDIEAPSGGLFGGAAVINVEKGFMVSYDARAINGFATVANPGGIYLHTEPGNVDPNLNSGDVTDGFVFLEDGTVQASSGLTRGLDAVSYVFMHDQIMNEYATEPTGTGIDSDTEWVITFPTKHLYVNQPAPADIPFTNVWVGNGDDSGACEVVLLEGEYDREEGTPGDNPNPGEGPVVSPSIPDALPGLIPFELCFETNVIRFGDIDEVAEMGDDDEYVFTAATEIFGTPANRYHNIDLGDDFQFGWVQIELDDYPHDQNQNGLIDPNEADLSRDALGGLEGLPVTGFSANRYGNSSLGEGGDVLANYGGIFQHKGTRKVASS</sequence>
<protein>
    <recommendedName>
        <fullName evidence="4">Cell surface protein</fullName>
    </recommendedName>
</protein>